<keyword evidence="3" id="KW-0418">Kinase</keyword>
<keyword evidence="1" id="KW-0812">Transmembrane</keyword>
<evidence type="ECO:0000313" key="4">
    <source>
        <dbReference type="Proteomes" id="UP000475249"/>
    </source>
</evidence>
<comment type="caution">
    <text evidence="3">The sequence shown here is derived from an EMBL/GenBank/DDBJ whole genome shotgun (WGS) entry which is preliminary data.</text>
</comment>
<dbReference type="InterPro" id="IPR036890">
    <property type="entry name" value="HATPase_C_sf"/>
</dbReference>
<reference evidence="3 4" key="1">
    <citation type="submission" date="2020-01" db="EMBL/GenBank/DDBJ databases">
        <title>Bacteria diversity of Porities sp.</title>
        <authorList>
            <person name="Wang G."/>
        </authorList>
    </citation>
    <scope>NUCLEOTIDE SEQUENCE [LARGE SCALE GENOMIC DNA]</scope>
    <source>
        <strain evidence="3 4">R33</strain>
    </source>
</reference>
<feature type="transmembrane region" description="Helical" evidence="1">
    <location>
        <begin position="45"/>
        <end position="65"/>
    </location>
</feature>
<accession>A0A6L9EH45</accession>
<dbReference type="EMBL" id="WXYO01000008">
    <property type="protein sequence ID" value="NAS13973.1"/>
    <property type="molecule type" value="Genomic_DNA"/>
</dbReference>
<dbReference type="Gene3D" id="3.30.565.10">
    <property type="entry name" value="Histidine kinase-like ATPase, C-terminal domain"/>
    <property type="match status" value="1"/>
</dbReference>
<keyword evidence="4" id="KW-1185">Reference proteome</keyword>
<dbReference type="SUPFAM" id="SSF55874">
    <property type="entry name" value="ATPase domain of HSP90 chaperone/DNA topoisomerase II/histidine kinase"/>
    <property type="match status" value="1"/>
</dbReference>
<evidence type="ECO:0000256" key="1">
    <source>
        <dbReference type="SAM" id="Phobius"/>
    </source>
</evidence>
<feature type="transmembrane region" description="Helical" evidence="1">
    <location>
        <begin position="122"/>
        <end position="143"/>
    </location>
</feature>
<feature type="transmembrane region" description="Helical" evidence="1">
    <location>
        <begin position="20"/>
        <end position="39"/>
    </location>
</feature>
<dbReference type="InterPro" id="IPR050640">
    <property type="entry name" value="Bact_2-comp_sensor_kinase"/>
</dbReference>
<dbReference type="GO" id="GO:0016020">
    <property type="term" value="C:membrane"/>
    <property type="evidence" value="ECO:0007669"/>
    <property type="project" value="InterPro"/>
</dbReference>
<feature type="transmembrane region" description="Helical" evidence="1">
    <location>
        <begin position="77"/>
        <end position="102"/>
    </location>
</feature>
<dbReference type="Pfam" id="PF06580">
    <property type="entry name" value="His_kinase"/>
    <property type="match status" value="1"/>
</dbReference>
<dbReference type="RefSeq" id="WP_161437008.1">
    <property type="nucleotide sequence ID" value="NZ_WXYO01000008.1"/>
</dbReference>
<dbReference type="Proteomes" id="UP000475249">
    <property type="component" value="Unassembled WGS sequence"/>
</dbReference>
<sequence>MSSNNGFVDHILKRRWLSHLVFWGGLFFILTLLAILNTGGVKQQFINYLTLLPFQMMAAYTLVYYQVPKLLLRKKYLLFFVSFLFFIYFFSVLARLGIVHIAEPFIRTDFEQESVMEIVSDPYYLLAVYAPAIYVTAFLMLAVKMILERFREKHDLEVLRKEKVTNELKFLKTQIHPHFLFNTLNNLYALTLTKSDTAPVMVLKLADMLDYILYQCNVPRISIDKEIELIRNYIDLEKLRYGEQLDLDFSYDLEDEQAQIAPLILLALIENAFKHGTGGQSGRPEINISLKTQNERLSLSVFNTKPKAKEEKVVKPGRNSIGLPNVKRQLTLDYPNKHNLEIREESESYLAVLTIDLSKD</sequence>
<feature type="domain" description="Signal transduction histidine kinase internal region" evidence="2">
    <location>
        <begin position="167"/>
        <end position="245"/>
    </location>
</feature>
<keyword evidence="3" id="KW-0808">Transferase</keyword>
<evidence type="ECO:0000259" key="2">
    <source>
        <dbReference type="Pfam" id="PF06580"/>
    </source>
</evidence>
<dbReference type="InterPro" id="IPR010559">
    <property type="entry name" value="Sig_transdc_His_kin_internal"/>
</dbReference>
<gene>
    <name evidence="3" type="ORF">GTQ38_18315</name>
</gene>
<evidence type="ECO:0000313" key="3">
    <source>
        <dbReference type="EMBL" id="NAS13973.1"/>
    </source>
</evidence>
<dbReference type="AlphaFoldDB" id="A0A6L9EH45"/>
<dbReference type="PANTHER" id="PTHR34220">
    <property type="entry name" value="SENSOR HISTIDINE KINASE YPDA"/>
    <property type="match status" value="1"/>
</dbReference>
<name>A0A6L9EH45_9FLAO</name>
<dbReference type="PANTHER" id="PTHR34220:SF7">
    <property type="entry name" value="SENSOR HISTIDINE KINASE YPDA"/>
    <property type="match status" value="1"/>
</dbReference>
<keyword evidence="1" id="KW-0472">Membrane</keyword>
<dbReference type="GO" id="GO:0000155">
    <property type="term" value="F:phosphorelay sensor kinase activity"/>
    <property type="evidence" value="ECO:0007669"/>
    <property type="project" value="InterPro"/>
</dbReference>
<proteinExistence type="predicted"/>
<keyword evidence="1" id="KW-1133">Transmembrane helix</keyword>
<protein>
    <submittedName>
        <fullName evidence="3">Histidine kinase</fullName>
    </submittedName>
</protein>
<organism evidence="3 4">
    <name type="scientific">Poritiphilus flavus</name>
    <dbReference type="NCBI Taxonomy" id="2697053"/>
    <lineage>
        <taxon>Bacteria</taxon>
        <taxon>Pseudomonadati</taxon>
        <taxon>Bacteroidota</taxon>
        <taxon>Flavobacteriia</taxon>
        <taxon>Flavobacteriales</taxon>
        <taxon>Flavobacteriaceae</taxon>
        <taxon>Poritiphilus</taxon>
    </lineage>
</organism>